<evidence type="ECO:0000256" key="4">
    <source>
        <dbReference type="ARBA" id="ARBA00022842"/>
    </source>
</evidence>
<evidence type="ECO:0000259" key="10">
    <source>
        <dbReference type="Pfam" id="PF02581"/>
    </source>
</evidence>
<evidence type="ECO:0000256" key="9">
    <source>
        <dbReference type="HAMAP-Rule" id="MF_00097"/>
    </source>
</evidence>
<reference evidence="11 12" key="1">
    <citation type="submission" date="2022-03" db="EMBL/GenBank/DDBJ databases">
        <title>Parabacteroides sp. nov. isolated from swine feces.</title>
        <authorList>
            <person name="Bak J.E."/>
        </authorList>
    </citation>
    <scope>NUCLEOTIDE SEQUENCE [LARGE SCALE GENOMIC DNA]</scope>
    <source>
        <strain evidence="11 12">AGMB00274</strain>
    </source>
</reference>
<dbReference type="PANTHER" id="PTHR20857:SF15">
    <property type="entry name" value="THIAMINE-PHOSPHATE SYNTHASE"/>
    <property type="match status" value="1"/>
</dbReference>
<evidence type="ECO:0000313" key="12">
    <source>
        <dbReference type="Proteomes" id="UP001165444"/>
    </source>
</evidence>
<comment type="catalytic activity">
    <reaction evidence="6 9">
        <text>4-methyl-5-(2-phosphooxyethyl)-thiazole + 4-amino-2-methyl-5-(diphosphooxymethyl)pyrimidine + H(+) = thiamine phosphate + diphosphate</text>
        <dbReference type="Rhea" id="RHEA:22328"/>
        <dbReference type="ChEBI" id="CHEBI:15378"/>
        <dbReference type="ChEBI" id="CHEBI:33019"/>
        <dbReference type="ChEBI" id="CHEBI:37575"/>
        <dbReference type="ChEBI" id="CHEBI:57841"/>
        <dbReference type="ChEBI" id="CHEBI:58296"/>
        <dbReference type="EC" id="2.5.1.3"/>
    </reaction>
</comment>
<comment type="catalytic activity">
    <reaction evidence="7 9">
        <text>2-(2-carboxy-4-methylthiazol-5-yl)ethyl phosphate + 4-amino-2-methyl-5-(diphosphooxymethyl)pyrimidine + 2 H(+) = thiamine phosphate + CO2 + diphosphate</text>
        <dbReference type="Rhea" id="RHEA:47848"/>
        <dbReference type="ChEBI" id="CHEBI:15378"/>
        <dbReference type="ChEBI" id="CHEBI:16526"/>
        <dbReference type="ChEBI" id="CHEBI:33019"/>
        <dbReference type="ChEBI" id="CHEBI:37575"/>
        <dbReference type="ChEBI" id="CHEBI:57841"/>
        <dbReference type="ChEBI" id="CHEBI:62890"/>
        <dbReference type="EC" id="2.5.1.3"/>
    </reaction>
</comment>
<dbReference type="InterPro" id="IPR036206">
    <property type="entry name" value="ThiamineP_synth_sf"/>
</dbReference>
<evidence type="ECO:0000256" key="6">
    <source>
        <dbReference type="ARBA" id="ARBA00047334"/>
    </source>
</evidence>
<comment type="function">
    <text evidence="9">Condenses 4-methyl-5-(beta-hydroxyethyl)thiazole monophosphate (THZ-P) and 2-methyl-4-amino-5-hydroxymethyl pyrimidine pyrophosphate (HMP-PP) to form thiamine monophosphate (TMP).</text>
</comment>
<feature type="domain" description="Thiamine phosphate synthase/TenI" evidence="10">
    <location>
        <begin position="11"/>
        <end position="195"/>
    </location>
</feature>
<comment type="caution">
    <text evidence="9">Lacks conserved residue(s) required for the propagation of feature annotation.</text>
</comment>
<keyword evidence="4 9" id="KW-0460">Magnesium</keyword>
<dbReference type="Gene3D" id="3.20.20.70">
    <property type="entry name" value="Aldolase class I"/>
    <property type="match status" value="1"/>
</dbReference>
<dbReference type="Pfam" id="PF02581">
    <property type="entry name" value="TMP-TENI"/>
    <property type="match status" value="1"/>
</dbReference>
<keyword evidence="12" id="KW-1185">Reference proteome</keyword>
<comment type="pathway">
    <text evidence="1 9">Cofactor biosynthesis; thiamine diphosphate biosynthesis; thiamine phosphate from 4-amino-2-methyl-5-diphosphomethylpyrimidine and 4-methyl-5-(2-phosphoethyl)-thiazole: step 1/1.</text>
</comment>
<evidence type="ECO:0000256" key="1">
    <source>
        <dbReference type="ARBA" id="ARBA00005165"/>
    </source>
</evidence>
<evidence type="ECO:0000256" key="3">
    <source>
        <dbReference type="ARBA" id="ARBA00022723"/>
    </source>
</evidence>
<dbReference type="EMBL" id="JAKZMM010000001">
    <property type="protein sequence ID" value="MCJ2379075.1"/>
    <property type="molecule type" value="Genomic_DNA"/>
</dbReference>
<sequence length="217" mass="23996">MNTTYEGSNRLMFITNRTDQYTEQQETQWVLEGGCRWIQLRMKDNPSLETARELVKLCAPYQARLCIDDDVQMALESGATAVHLGKNDMPVDQACELVHQSGKTDFLIGATANTFEDICHAARLGASYIGLGPFRFTQTKKKLSPILGLDGYKRILEQCREAGITLPVYAIGGIEIEDIPALMKTGITGIAISGTIIRAKDPVQETRNLIETILSSL</sequence>
<dbReference type="InterPro" id="IPR034291">
    <property type="entry name" value="TMP_synthase"/>
</dbReference>
<dbReference type="GO" id="GO:0004789">
    <property type="term" value="F:thiamine-phosphate diphosphorylase activity"/>
    <property type="evidence" value="ECO:0007669"/>
    <property type="project" value="UniProtKB-EC"/>
</dbReference>
<feature type="binding site" evidence="9">
    <location>
        <position position="68"/>
    </location>
    <ligand>
        <name>4-amino-2-methyl-5-(diphosphooxymethyl)pyrimidine</name>
        <dbReference type="ChEBI" id="CHEBI:57841"/>
    </ligand>
</feature>
<protein>
    <recommendedName>
        <fullName evidence="9">Thiamine-phosphate synthase</fullName>
        <shortName evidence="9">TP synthase</shortName>
        <shortName evidence="9">TPS</shortName>
        <ecNumber evidence="9">2.5.1.3</ecNumber>
    </recommendedName>
    <alternativeName>
        <fullName evidence="9">Thiamine-phosphate pyrophosphorylase</fullName>
        <shortName evidence="9">TMP pyrophosphorylase</shortName>
        <shortName evidence="9">TMP-PPase</shortName>
    </alternativeName>
</protein>
<dbReference type="CDD" id="cd00564">
    <property type="entry name" value="TMP_TenI"/>
    <property type="match status" value="1"/>
</dbReference>
<dbReference type="EC" id="2.5.1.3" evidence="9"/>
<dbReference type="NCBIfam" id="NF000736">
    <property type="entry name" value="PRK00043.2-3"/>
    <property type="match status" value="1"/>
</dbReference>
<feature type="binding site" evidence="9">
    <location>
        <position position="140"/>
    </location>
    <ligand>
        <name>4-amino-2-methyl-5-(diphosphooxymethyl)pyrimidine</name>
        <dbReference type="ChEBI" id="CHEBI:57841"/>
    </ligand>
</feature>
<feature type="binding site" evidence="9">
    <location>
        <begin position="39"/>
        <end position="43"/>
    </location>
    <ligand>
        <name>4-amino-2-methyl-5-(diphosphooxymethyl)pyrimidine</name>
        <dbReference type="ChEBI" id="CHEBI:57841"/>
    </ligand>
</feature>
<accession>A0ABT0BWM8</accession>
<feature type="binding site" evidence="9">
    <location>
        <position position="69"/>
    </location>
    <ligand>
        <name>Mg(2+)</name>
        <dbReference type="ChEBI" id="CHEBI:18420"/>
    </ligand>
</feature>
<dbReference type="Proteomes" id="UP001165444">
    <property type="component" value="Unassembled WGS sequence"/>
</dbReference>
<comment type="similarity">
    <text evidence="9">Belongs to the thiamine-phosphate synthase family.</text>
</comment>
<comment type="catalytic activity">
    <reaction evidence="8 9">
        <text>2-[(2R,5Z)-2-carboxy-4-methylthiazol-5(2H)-ylidene]ethyl phosphate + 4-amino-2-methyl-5-(diphosphooxymethyl)pyrimidine + 2 H(+) = thiamine phosphate + CO2 + diphosphate</text>
        <dbReference type="Rhea" id="RHEA:47844"/>
        <dbReference type="ChEBI" id="CHEBI:15378"/>
        <dbReference type="ChEBI" id="CHEBI:16526"/>
        <dbReference type="ChEBI" id="CHEBI:33019"/>
        <dbReference type="ChEBI" id="CHEBI:37575"/>
        <dbReference type="ChEBI" id="CHEBI:57841"/>
        <dbReference type="ChEBI" id="CHEBI:62899"/>
        <dbReference type="EC" id="2.5.1.3"/>
    </reaction>
</comment>
<evidence type="ECO:0000256" key="2">
    <source>
        <dbReference type="ARBA" id="ARBA00022679"/>
    </source>
</evidence>
<feature type="binding site" evidence="9">
    <location>
        <position position="88"/>
    </location>
    <ligand>
        <name>Mg(2+)</name>
        <dbReference type="ChEBI" id="CHEBI:18420"/>
    </ligand>
</feature>
<evidence type="ECO:0000256" key="8">
    <source>
        <dbReference type="ARBA" id="ARBA00047883"/>
    </source>
</evidence>
<dbReference type="SUPFAM" id="SSF51391">
    <property type="entry name" value="Thiamin phosphate synthase"/>
    <property type="match status" value="1"/>
</dbReference>
<feature type="binding site" evidence="9">
    <location>
        <begin position="137"/>
        <end position="139"/>
    </location>
    <ligand>
        <name>2-[(2R,5Z)-2-carboxy-4-methylthiazol-5(2H)-ylidene]ethyl phosphate</name>
        <dbReference type="ChEBI" id="CHEBI:62899"/>
    </ligand>
</feature>
<evidence type="ECO:0000256" key="7">
    <source>
        <dbReference type="ARBA" id="ARBA00047851"/>
    </source>
</evidence>
<proteinExistence type="inferred from homology"/>
<dbReference type="RefSeq" id="WP_243322907.1">
    <property type="nucleotide sequence ID" value="NZ_JAKZMM010000001.1"/>
</dbReference>
<dbReference type="InterPro" id="IPR022998">
    <property type="entry name" value="ThiamineP_synth_TenI"/>
</dbReference>
<dbReference type="PANTHER" id="PTHR20857">
    <property type="entry name" value="THIAMINE-PHOSPHATE PYROPHOSPHORYLASE"/>
    <property type="match status" value="1"/>
</dbReference>
<name>A0ABT0BWM8_9BACT</name>
<feature type="binding site" evidence="9">
    <location>
        <position position="173"/>
    </location>
    <ligand>
        <name>2-[(2R,5Z)-2-carboxy-4-methylthiazol-5(2H)-ylidene]ethyl phosphate</name>
        <dbReference type="ChEBI" id="CHEBI:62899"/>
    </ligand>
</feature>
<evidence type="ECO:0000313" key="11">
    <source>
        <dbReference type="EMBL" id="MCJ2379075.1"/>
    </source>
</evidence>
<keyword evidence="3 9" id="KW-0479">Metal-binding</keyword>
<gene>
    <name evidence="9" type="primary">thiE</name>
    <name evidence="11" type="ORF">MUN53_00305</name>
</gene>
<dbReference type="HAMAP" id="MF_00097">
    <property type="entry name" value="TMP_synthase"/>
    <property type="match status" value="1"/>
</dbReference>
<evidence type="ECO:0000256" key="5">
    <source>
        <dbReference type="ARBA" id="ARBA00022977"/>
    </source>
</evidence>
<comment type="caution">
    <text evidence="11">The sequence shown here is derived from an EMBL/GenBank/DDBJ whole genome shotgun (WGS) entry which is preliminary data.</text>
</comment>
<comment type="cofactor">
    <cofactor evidence="9">
        <name>Mg(2+)</name>
        <dbReference type="ChEBI" id="CHEBI:18420"/>
    </cofactor>
    <text evidence="9">Binds 1 Mg(2+) ion per subunit.</text>
</comment>
<organism evidence="11 12">
    <name type="scientific">Parabacteroides faecalis</name>
    <dbReference type="NCBI Taxonomy" id="2924040"/>
    <lineage>
        <taxon>Bacteria</taxon>
        <taxon>Pseudomonadati</taxon>
        <taxon>Bacteroidota</taxon>
        <taxon>Bacteroidia</taxon>
        <taxon>Bacteroidales</taxon>
        <taxon>Tannerellaceae</taxon>
        <taxon>Parabacteroides</taxon>
    </lineage>
</organism>
<keyword evidence="2 9" id="KW-0808">Transferase</keyword>
<dbReference type="InterPro" id="IPR013785">
    <property type="entry name" value="Aldolase_TIM"/>
</dbReference>
<feature type="binding site" evidence="9">
    <location>
        <position position="111"/>
    </location>
    <ligand>
        <name>4-amino-2-methyl-5-(diphosphooxymethyl)pyrimidine</name>
        <dbReference type="ChEBI" id="CHEBI:57841"/>
    </ligand>
</feature>
<keyword evidence="5 9" id="KW-0784">Thiamine biosynthesis</keyword>